<dbReference type="InterPro" id="IPR003409">
    <property type="entry name" value="MORN"/>
</dbReference>
<organism evidence="3 4">
    <name type="scientific">Lacrimispora xylanolytica</name>
    <dbReference type="NCBI Taxonomy" id="29375"/>
    <lineage>
        <taxon>Bacteria</taxon>
        <taxon>Bacillati</taxon>
        <taxon>Bacillota</taxon>
        <taxon>Clostridia</taxon>
        <taxon>Lachnospirales</taxon>
        <taxon>Lachnospiraceae</taxon>
        <taxon>Lacrimispora</taxon>
    </lineage>
</organism>
<sequence>MNHKWNEIKKQDNIRVLAAIGLTALLLFLLSVAGTLQNGKPAPAPVPAQKEAPVAKAKTGGESVPDKTEVPLTEADKEFLNSLTLYFDSGDLEGAARLIDSYPLSWTEFPIMYDGTALSKEMTGTKGMVFLKRTTVFYGEFAGGLPQGKCTALQVITLDEGKRYDYSYGTWSQGRMNGSGASGYNYYDGAMGDINKKSAKEGNFKDDLMEGEVIYTTTNASGETAKWDFQTADGVIVPDDRWIQEHDDEGKVIYKRMADQDENHAYTLSESDIKEDRWKNFIQFSTD</sequence>
<feature type="region of interest" description="Disordered" evidence="2">
    <location>
        <begin position="40"/>
        <end position="68"/>
    </location>
</feature>
<name>A0ABY7AF78_9FIRM</name>
<dbReference type="EMBL" id="CP113524">
    <property type="protein sequence ID" value="WAJ24985.1"/>
    <property type="molecule type" value="Genomic_DNA"/>
</dbReference>
<protein>
    <recommendedName>
        <fullName evidence="5">MORN repeat protein</fullName>
    </recommendedName>
</protein>
<evidence type="ECO:0008006" key="5">
    <source>
        <dbReference type="Google" id="ProtNLM"/>
    </source>
</evidence>
<evidence type="ECO:0000313" key="4">
    <source>
        <dbReference type="Proteomes" id="UP001163115"/>
    </source>
</evidence>
<gene>
    <name evidence="3" type="ORF">OW255_05625</name>
</gene>
<keyword evidence="4" id="KW-1185">Reference proteome</keyword>
<dbReference type="Pfam" id="PF02493">
    <property type="entry name" value="MORN"/>
    <property type="match status" value="3"/>
</dbReference>
<reference evidence="3" key="1">
    <citation type="submission" date="2022-11" db="EMBL/GenBank/DDBJ databases">
        <title>Lacrimispora xylanolytica sy1, complete genome.</title>
        <authorList>
            <person name="Choi S."/>
        </authorList>
    </citation>
    <scope>NUCLEOTIDE SEQUENCE</scope>
    <source>
        <strain evidence="3">Sy1</strain>
    </source>
</reference>
<keyword evidence="1" id="KW-0677">Repeat</keyword>
<evidence type="ECO:0000256" key="2">
    <source>
        <dbReference type="SAM" id="MobiDB-lite"/>
    </source>
</evidence>
<dbReference type="SUPFAM" id="SSF82185">
    <property type="entry name" value="Histone H3 K4-specific methyltransferase SET7/9 N-terminal domain"/>
    <property type="match status" value="1"/>
</dbReference>
<evidence type="ECO:0000256" key="1">
    <source>
        <dbReference type="ARBA" id="ARBA00022737"/>
    </source>
</evidence>
<dbReference type="Proteomes" id="UP001163115">
    <property type="component" value="Chromosome"/>
</dbReference>
<dbReference type="RefSeq" id="WP_268115917.1">
    <property type="nucleotide sequence ID" value="NZ_CP113524.1"/>
</dbReference>
<proteinExistence type="predicted"/>
<accession>A0ABY7AF78</accession>
<evidence type="ECO:0000313" key="3">
    <source>
        <dbReference type="EMBL" id="WAJ24985.1"/>
    </source>
</evidence>